<comment type="caution">
    <text evidence="2">The sequence shown here is derived from an EMBL/GenBank/DDBJ whole genome shotgun (WGS) entry which is preliminary data.</text>
</comment>
<proteinExistence type="predicted"/>
<keyword evidence="1" id="KW-1133">Transmembrane helix</keyword>
<reference evidence="2 3" key="1">
    <citation type="submission" date="2019-04" db="EMBL/GenBank/DDBJ databases">
        <title>Draft genome of the big-headed turtle Platysternon megacephalum.</title>
        <authorList>
            <person name="Gong S."/>
        </authorList>
    </citation>
    <scope>NUCLEOTIDE SEQUENCE [LARGE SCALE GENOMIC DNA]</scope>
    <source>
        <strain evidence="2">DO16091913</strain>
        <tissue evidence="2">Muscle</tissue>
    </source>
</reference>
<keyword evidence="1" id="KW-0472">Membrane</keyword>
<accession>A0A4D9DU20</accession>
<keyword evidence="3" id="KW-1185">Reference proteome</keyword>
<dbReference type="Proteomes" id="UP000297703">
    <property type="component" value="Unassembled WGS sequence"/>
</dbReference>
<sequence>MPLNKNCPGESWANQSPVCGKLGQCVFGGTENQDPSVFSVPVLGLMSCMMLHPLGQSPFLSLPCSLAVLKKWWDVVDNTVYSILVWICFITFQSSASPLMKFFLLLKMQMEWAQISDGASPRSQGTKDRPGV</sequence>
<dbReference type="EMBL" id="QXTE01000260">
    <property type="protein sequence ID" value="TFK00679.1"/>
    <property type="molecule type" value="Genomic_DNA"/>
</dbReference>
<evidence type="ECO:0000313" key="3">
    <source>
        <dbReference type="Proteomes" id="UP000297703"/>
    </source>
</evidence>
<keyword evidence="1" id="KW-0812">Transmembrane</keyword>
<reference evidence="2 3" key="2">
    <citation type="submission" date="2019-04" db="EMBL/GenBank/DDBJ databases">
        <title>The genome sequence of big-headed turtle.</title>
        <authorList>
            <person name="Gong S."/>
        </authorList>
    </citation>
    <scope>NUCLEOTIDE SEQUENCE [LARGE SCALE GENOMIC DNA]</scope>
    <source>
        <strain evidence="2">DO16091913</strain>
        <tissue evidence="2">Muscle</tissue>
    </source>
</reference>
<dbReference type="AlphaFoldDB" id="A0A4D9DU20"/>
<evidence type="ECO:0000256" key="1">
    <source>
        <dbReference type="SAM" id="Phobius"/>
    </source>
</evidence>
<gene>
    <name evidence="2" type="ORF">DR999_PMT17158</name>
</gene>
<organism evidence="2 3">
    <name type="scientific">Platysternon megacephalum</name>
    <name type="common">big-headed turtle</name>
    <dbReference type="NCBI Taxonomy" id="55544"/>
    <lineage>
        <taxon>Eukaryota</taxon>
        <taxon>Metazoa</taxon>
        <taxon>Chordata</taxon>
        <taxon>Craniata</taxon>
        <taxon>Vertebrata</taxon>
        <taxon>Euteleostomi</taxon>
        <taxon>Archelosauria</taxon>
        <taxon>Testudinata</taxon>
        <taxon>Testudines</taxon>
        <taxon>Cryptodira</taxon>
        <taxon>Durocryptodira</taxon>
        <taxon>Testudinoidea</taxon>
        <taxon>Platysternidae</taxon>
        <taxon>Platysternon</taxon>
    </lineage>
</organism>
<feature type="transmembrane region" description="Helical" evidence="1">
    <location>
        <begin position="83"/>
        <end position="106"/>
    </location>
</feature>
<evidence type="ECO:0000313" key="2">
    <source>
        <dbReference type="EMBL" id="TFK00679.1"/>
    </source>
</evidence>
<protein>
    <submittedName>
        <fullName evidence="2">Uncharacterized protein</fullName>
    </submittedName>
</protein>
<name>A0A4D9DU20_9SAUR</name>